<sequence length="143" mass="15928">MASQINELHLTRYGSDILLRGCGLHATKLTWGSNTVGEMLLTCICLETFLFESMGPSPLLLAMVVFMSILFLGNHQSHSSPPSYPFSSFERFFQEPPLLDRGALFLKKTLNLRASGEEKLDSKHSLPFLMGVPLSLSILRRLA</sequence>
<evidence type="ECO:0000313" key="1">
    <source>
        <dbReference type="EMBL" id="KAK7306796.1"/>
    </source>
</evidence>
<protein>
    <submittedName>
        <fullName evidence="1">Uncharacterized protein</fullName>
    </submittedName>
</protein>
<dbReference type="EMBL" id="JAYMYQ010000011">
    <property type="protein sequence ID" value="KAK7306796.1"/>
    <property type="molecule type" value="Genomic_DNA"/>
</dbReference>
<gene>
    <name evidence="1" type="ORF">VNO77_44754</name>
</gene>
<dbReference type="AlphaFoldDB" id="A0AAN9JZ07"/>
<evidence type="ECO:0000313" key="2">
    <source>
        <dbReference type="Proteomes" id="UP001367508"/>
    </source>
</evidence>
<keyword evidence="2" id="KW-1185">Reference proteome</keyword>
<organism evidence="1 2">
    <name type="scientific">Canavalia gladiata</name>
    <name type="common">Sword bean</name>
    <name type="synonym">Dolichos gladiatus</name>
    <dbReference type="NCBI Taxonomy" id="3824"/>
    <lineage>
        <taxon>Eukaryota</taxon>
        <taxon>Viridiplantae</taxon>
        <taxon>Streptophyta</taxon>
        <taxon>Embryophyta</taxon>
        <taxon>Tracheophyta</taxon>
        <taxon>Spermatophyta</taxon>
        <taxon>Magnoliopsida</taxon>
        <taxon>eudicotyledons</taxon>
        <taxon>Gunneridae</taxon>
        <taxon>Pentapetalae</taxon>
        <taxon>rosids</taxon>
        <taxon>fabids</taxon>
        <taxon>Fabales</taxon>
        <taxon>Fabaceae</taxon>
        <taxon>Papilionoideae</taxon>
        <taxon>50 kb inversion clade</taxon>
        <taxon>NPAAA clade</taxon>
        <taxon>indigoferoid/millettioid clade</taxon>
        <taxon>Phaseoleae</taxon>
        <taxon>Canavalia</taxon>
    </lineage>
</organism>
<name>A0AAN9JZ07_CANGL</name>
<reference evidence="1 2" key="1">
    <citation type="submission" date="2024-01" db="EMBL/GenBank/DDBJ databases">
        <title>The genomes of 5 underutilized Papilionoideae crops provide insights into root nodulation and disease resistanc.</title>
        <authorList>
            <person name="Jiang F."/>
        </authorList>
    </citation>
    <scope>NUCLEOTIDE SEQUENCE [LARGE SCALE GENOMIC DNA]</scope>
    <source>
        <strain evidence="1">LVBAO_FW01</strain>
        <tissue evidence="1">Leaves</tissue>
    </source>
</reference>
<comment type="caution">
    <text evidence="1">The sequence shown here is derived from an EMBL/GenBank/DDBJ whole genome shotgun (WGS) entry which is preliminary data.</text>
</comment>
<accession>A0AAN9JZ07</accession>
<dbReference type="Proteomes" id="UP001367508">
    <property type="component" value="Unassembled WGS sequence"/>
</dbReference>
<proteinExistence type="predicted"/>